<dbReference type="RefSeq" id="WP_095999530.1">
    <property type="nucleotide sequence ID" value="NZ_NSLI01000005.1"/>
</dbReference>
<comment type="caution">
    <text evidence="4">The sequence shown here is derived from an EMBL/GenBank/DDBJ whole genome shotgun (WGS) entry which is preliminary data.</text>
</comment>
<keyword evidence="5" id="KW-1185">Reference proteome</keyword>
<accession>A0A2A2SC65</accession>
<dbReference type="Pfam" id="PF07859">
    <property type="entry name" value="Abhydrolase_3"/>
    <property type="match status" value="1"/>
</dbReference>
<protein>
    <submittedName>
        <fullName evidence="4">Alpha/beta hydrolase</fullName>
    </submittedName>
</protein>
<dbReference type="InterPro" id="IPR050300">
    <property type="entry name" value="GDXG_lipolytic_enzyme"/>
</dbReference>
<dbReference type="GO" id="GO:0004806">
    <property type="term" value="F:triacylglycerol lipase activity"/>
    <property type="evidence" value="ECO:0007669"/>
    <property type="project" value="TreeGrafter"/>
</dbReference>
<feature type="domain" description="Alpha/beta hydrolase fold-3" evidence="3">
    <location>
        <begin position="69"/>
        <end position="262"/>
    </location>
</feature>
<dbReference type="InterPro" id="IPR013094">
    <property type="entry name" value="AB_hydrolase_3"/>
</dbReference>
<name>A0A2A2SC65_9SPHN</name>
<dbReference type="Proteomes" id="UP000218151">
    <property type="component" value="Unassembled WGS sequence"/>
</dbReference>
<dbReference type="SUPFAM" id="SSF53474">
    <property type="entry name" value="alpha/beta-Hydrolases"/>
    <property type="match status" value="1"/>
</dbReference>
<evidence type="ECO:0000259" key="3">
    <source>
        <dbReference type="Pfam" id="PF07859"/>
    </source>
</evidence>
<dbReference type="PANTHER" id="PTHR48081">
    <property type="entry name" value="AB HYDROLASE SUPERFAMILY PROTEIN C4A8.06C"/>
    <property type="match status" value="1"/>
</dbReference>
<dbReference type="Gene3D" id="3.40.50.1820">
    <property type="entry name" value="alpha/beta hydrolase"/>
    <property type="match status" value="1"/>
</dbReference>
<keyword evidence="2 4" id="KW-0378">Hydrolase</keyword>
<gene>
    <name evidence="4" type="ORF">CKY28_16840</name>
</gene>
<dbReference type="PANTHER" id="PTHR48081:SF30">
    <property type="entry name" value="ACETYL-HYDROLASE LIPR-RELATED"/>
    <property type="match status" value="1"/>
</dbReference>
<dbReference type="EMBL" id="NSLI01000005">
    <property type="protein sequence ID" value="PAX06785.1"/>
    <property type="molecule type" value="Genomic_DNA"/>
</dbReference>
<evidence type="ECO:0000256" key="1">
    <source>
        <dbReference type="ARBA" id="ARBA00010515"/>
    </source>
</evidence>
<dbReference type="InterPro" id="IPR029058">
    <property type="entry name" value="AB_hydrolase_fold"/>
</dbReference>
<proteinExistence type="inferred from homology"/>
<evidence type="ECO:0000256" key="2">
    <source>
        <dbReference type="ARBA" id="ARBA00022801"/>
    </source>
</evidence>
<dbReference type="AlphaFoldDB" id="A0A2A2SC65"/>
<dbReference type="OrthoDB" id="9806180at2"/>
<sequence>MSLEEAAAIAAGMRAAPKGLPVEQRRAGFEARAAATPLPADARFEDVAFAPGLTGLRVTVPESDADRVLLWFHGGAFVLGSSASWRRFACDVARAARVSVLLPDYRLAPEHPFPAAHEDALAACDWLDAQGVPPERRTIGGDSAGGNLALGALAARAEKAGFAAAWLVSPYLDLTNSGSSIIGRRTRDAFVDPDDGTNARWLGGADPRDPRASPLFADLSELPPTLVQVGSEEVLYDDARRLADRAPQAVFQEWVGMGHVFPLFAPALEEGRHAIAQGGAFLRLRLGLA</sequence>
<evidence type="ECO:0000313" key="4">
    <source>
        <dbReference type="EMBL" id="PAX06785.1"/>
    </source>
</evidence>
<organism evidence="4 5">
    <name type="scientific">Sphingomonas lenta</name>
    <dbReference type="NCBI Taxonomy" id="1141887"/>
    <lineage>
        <taxon>Bacteria</taxon>
        <taxon>Pseudomonadati</taxon>
        <taxon>Pseudomonadota</taxon>
        <taxon>Alphaproteobacteria</taxon>
        <taxon>Sphingomonadales</taxon>
        <taxon>Sphingomonadaceae</taxon>
        <taxon>Sphingomonas</taxon>
    </lineage>
</organism>
<reference evidence="5" key="1">
    <citation type="submission" date="2017-09" db="EMBL/GenBank/DDBJ databases">
        <authorList>
            <person name="Feng G."/>
            <person name="Zhu H."/>
        </authorList>
    </citation>
    <scope>NUCLEOTIDE SEQUENCE [LARGE SCALE GENOMIC DNA]</scope>
    <source>
        <strain evidence="5">1PNM-20</strain>
    </source>
</reference>
<evidence type="ECO:0000313" key="5">
    <source>
        <dbReference type="Proteomes" id="UP000218151"/>
    </source>
</evidence>
<comment type="similarity">
    <text evidence="1">Belongs to the 'GDXG' lipolytic enzyme family.</text>
</comment>